<name>A0ACB0ZV46_MELEN</name>
<dbReference type="EMBL" id="CAVMJV010000047">
    <property type="protein sequence ID" value="CAK5082439.1"/>
    <property type="molecule type" value="Genomic_DNA"/>
</dbReference>
<proteinExistence type="predicted"/>
<sequence length="66" mass="7518">MKGESGLPGAPGFPGTCPANCRYSKNYIYLEFVNFTYQTDELFPQITKLQETLEALKKRIEVLENN</sequence>
<reference evidence="1" key="1">
    <citation type="submission" date="2023-11" db="EMBL/GenBank/DDBJ databases">
        <authorList>
            <person name="Poullet M."/>
        </authorList>
    </citation>
    <scope>NUCLEOTIDE SEQUENCE</scope>
    <source>
        <strain evidence="1">E1834</strain>
    </source>
</reference>
<evidence type="ECO:0000313" key="2">
    <source>
        <dbReference type="Proteomes" id="UP001497535"/>
    </source>
</evidence>
<protein>
    <submittedName>
        <fullName evidence="1">Uncharacterized protein</fullName>
    </submittedName>
</protein>
<organism evidence="1 2">
    <name type="scientific">Meloidogyne enterolobii</name>
    <name type="common">Root-knot nematode worm</name>
    <name type="synonym">Meloidogyne mayaguensis</name>
    <dbReference type="NCBI Taxonomy" id="390850"/>
    <lineage>
        <taxon>Eukaryota</taxon>
        <taxon>Metazoa</taxon>
        <taxon>Ecdysozoa</taxon>
        <taxon>Nematoda</taxon>
        <taxon>Chromadorea</taxon>
        <taxon>Rhabditida</taxon>
        <taxon>Tylenchina</taxon>
        <taxon>Tylenchomorpha</taxon>
        <taxon>Tylenchoidea</taxon>
        <taxon>Meloidogynidae</taxon>
        <taxon>Meloidogyninae</taxon>
        <taxon>Meloidogyne</taxon>
    </lineage>
</organism>
<comment type="caution">
    <text evidence="1">The sequence shown here is derived from an EMBL/GenBank/DDBJ whole genome shotgun (WGS) entry which is preliminary data.</text>
</comment>
<accession>A0ACB0ZV46</accession>
<keyword evidence="2" id="KW-1185">Reference proteome</keyword>
<dbReference type="Proteomes" id="UP001497535">
    <property type="component" value="Unassembled WGS sequence"/>
</dbReference>
<gene>
    <name evidence="1" type="ORF">MENTE1834_LOCUS29719</name>
</gene>
<evidence type="ECO:0000313" key="1">
    <source>
        <dbReference type="EMBL" id="CAK5082439.1"/>
    </source>
</evidence>